<dbReference type="InterPro" id="IPR013551">
    <property type="entry name" value="YicC-like_C"/>
</dbReference>
<keyword evidence="2" id="KW-0540">Nuclease</keyword>
<comment type="cofactor">
    <cofactor evidence="1">
        <name>a divalent metal cation</name>
        <dbReference type="ChEBI" id="CHEBI:60240"/>
    </cofactor>
</comment>
<keyword evidence="9" id="KW-1185">Reference proteome</keyword>
<dbReference type="AlphaFoldDB" id="A0A2U2AGQ8"/>
<name>A0A2U2AGQ8_9GAMM</name>
<dbReference type="Pfam" id="PF03755">
    <property type="entry name" value="YicC-like_N"/>
    <property type="match status" value="1"/>
</dbReference>
<dbReference type="InterPro" id="IPR005229">
    <property type="entry name" value="YicC/YloC-like"/>
</dbReference>
<comment type="similarity">
    <text evidence="5">Belongs to the YicC/YloC family.</text>
</comment>
<reference evidence="9" key="1">
    <citation type="submission" date="2018-05" db="EMBL/GenBank/DDBJ databases">
        <title>Ignatzschineria dubaiensis sp. nov., isolated from necrotic foot tissues of dromedaries (Camelus dromedarius) and associated maggots in Dubai, United Arab Emirates.</title>
        <authorList>
            <person name="Tsang C.C."/>
            <person name="Tang J.Y.M."/>
            <person name="Fong J.Y.H."/>
            <person name="Kinne J."/>
            <person name="Lee H.H."/>
            <person name="Joseph M."/>
            <person name="Jose S."/>
            <person name="Schuster R.K."/>
            <person name="Tang Y."/>
            <person name="Sivakumar S."/>
            <person name="Chen J.H.K."/>
            <person name="Teng J.L.L."/>
            <person name="Lau S.K.P."/>
            <person name="Wernery U."/>
            <person name="Woo P.C.Y."/>
        </authorList>
    </citation>
    <scope>NUCLEOTIDE SEQUENCE [LARGE SCALE GENOMIC DNA]</scope>
    <source>
        <strain evidence="9">KCTC 22644</strain>
    </source>
</reference>
<gene>
    <name evidence="8" type="ORF">DC083_00815</name>
</gene>
<feature type="domain" description="Endoribonuclease YicC-like C-terminal" evidence="7">
    <location>
        <begin position="173"/>
        <end position="288"/>
    </location>
</feature>
<keyword evidence="4" id="KW-0378">Hydrolase</keyword>
<organism evidence="8 9">
    <name type="scientific">Ignatzschineria ureiclastica</name>
    <dbReference type="NCBI Taxonomy" id="472582"/>
    <lineage>
        <taxon>Bacteria</taxon>
        <taxon>Pseudomonadati</taxon>
        <taxon>Pseudomonadota</taxon>
        <taxon>Gammaproteobacteria</taxon>
        <taxon>Cardiobacteriales</taxon>
        <taxon>Ignatzschineriaceae</taxon>
        <taxon>Ignatzschineria</taxon>
    </lineage>
</organism>
<dbReference type="PANTHER" id="PTHR30636:SF3">
    <property type="entry name" value="UPF0701 PROTEIN YICC"/>
    <property type="match status" value="1"/>
</dbReference>
<dbReference type="InterPro" id="IPR013527">
    <property type="entry name" value="YicC-like_N"/>
</dbReference>
<evidence type="ECO:0000259" key="7">
    <source>
        <dbReference type="Pfam" id="PF08340"/>
    </source>
</evidence>
<feature type="domain" description="Endoribonuclease YicC-like N-terminal" evidence="6">
    <location>
        <begin position="2"/>
        <end position="155"/>
    </location>
</feature>
<evidence type="ECO:0000256" key="2">
    <source>
        <dbReference type="ARBA" id="ARBA00022722"/>
    </source>
</evidence>
<dbReference type="GO" id="GO:0016787">
    <property type="term" value="F:hydrolase activity"/>
    <property type="evidence" value="ECO:0007669"/>
    <property type="project" value="UniProtKB-KW"/>
</dbReference>
<proteinExistence type="inferred from homology"/>
<dbReference type="RefSeq" id="WP_109188396.1">
    <property type="nucleotide sequence ID" value="NZ_BMYA01000001.1"/>
</dbReference>
<keyword evidence="3" id="KW-0255">Endonuclease</keyword>
<evidence type="ECO:0000259" key="6">
    <source>
        <dbReference type="Pfam" id="PF03755"/>
    </source>
</evidence>
<sequence>MLRSMTGFARETAPTEIGQLSLEIRSVNHRYLDPTFKMPDLLRALEPELREKLQNAISRGKVEVGIRIDFDDAEHSNLHFNPAIAQSLLAIHAEANALLGADSKLTALQLMQLPGVMKASSVDAESIKAPLFFAFDQALVAFIAHREREGARLQQMIEERLAQMEALVEKAKAQRPVAIEKIEQRLRTRLENLNIEHDPQRLEQELVYVIQKLDIDEEIDRLTAHIAEMKNVFKRKEPIGRRLDFLTQELNREANTLGSKSQDVALTQIGVDLKVLIEQIREQIQNIE</sequence>
<evidence type="ECO:0000313" key="9">
    <source>
        <dbReference type="Proteomes" id="UP000245020"/>
    </source>
</evidence>
<evidence type="ECO:0000256" key="1">
    <source>
        <dbReference type="ARBA" id="ARBA00001968"/>
    </source>
</evidence>
<dbReference type="EMBL" id="QEWQ01000001">
    <property type="protein sequence ID" value="PWD81769.1"/>
    <property type="molecule type" value="Genomic_DNA"/>
</dbReference>
<dbReference type="OrthoDB" id="9771229at2"/>
<dbReference type="GO" id="GO:0004521">
    <property type="term" value="F:RNA endonuclease activity"/>
    <property type="evidence" value="ECO:0007669"/>
    <property type="project" value="InterPro"/>
</dbReference>
<dbReference type="NCBIfam" id="TIGR00255">
    <property type="entry name" value="YicC/YloC family endoribonuclease"/>
    <property type="match status" value="1"/>
</dbReference>
<evidence type="ECO:0000256" key="3">
    <source>
        <dbReference type="ARBA" id="ARBA00022759"/>
    </source>
</evidence>
<dbReference type="Proteomes" id="UP000245020">
    <property type="component" value="Unassembled WGS sequence"/>
</dbReference>
<evidence type="ECO:0000256" key="4">
    <source>
        <dbReference type="ARBA" id="ARBA00022801"/>
    </source>
</evidence>
<evidence type="ECO:0000313" key="8">
    <source>
        <dbReference type="EMBL" id="PWD81769.1"/>
    </source>
</evidence>
<comment type="caution">
    <text evidence="8">The sequence shown here is derived from an EMBL/GenBank/DDBJ whole genome shotgun (WGS) entry which is preliminary data.</text>
</comment>
<dbReference type="Pfam" id="PF08340">
    <property type="entry name" value="YicC-like_C"/>
    <property type="match status" value="1"/>
</dbReference>
<dbReference type="PANTHER" id="PTHR30636">
    <property type="entry name" value="UPF0701 PROTEIN YICC"/>
    <property type="match status" value="1"/>
</dbReference>
<protein>
    <submittedName>
        <fullName evidence="8">YicC family protein</fullName>
    </submittedName>
</protein>
<evidence type="ECO:0000256" key="5">
    <source>
        <dbReference type="ARBA" id="ARBA00035648"/>
    </source>
</evidence>
<accession>A0A2U2AGQ8</accession>